<protein>
    <recommendedName>
        <fullName evidence="5">Ketosynthase family 3 (KS3) domain-containing protein</fullName>
    </recommendedName>
</protein>
<dbReference type="PANTHER" id="PTHR43775:SF37">
    <property type="entry name" value="SI:DKEY-61P9.11"/>
    <property type="match status" value="1"/>
</dbReference>
<name>A0A813FKU8_POLGL</name>
<reference evidence="6" key="1">
    <citation type="submission" date="2021-02" db="EMBL/GenBank/DDBJ databases">
        <authorList>
            <person name="Dougan E. K."/>
            <person name="Rhodes N."/>
            <person name="Thang M."/>
            <person name="Chan C."/>
        </authorList>
    </citation>
    <scope>NUCLEOTIDE SEQUENCE</scope>
</reference>
<dbReference type="Gene3D" id="3.40.47.10">
    <property type="match status" value="1"/>
</dbReference>
<dbReference type="GO" id="GO:0004312">
    <property type="term" value="F:fatty acid synthase activity"/>
    <property type="evidence" value="ECO:0007669"/>
    <property type="project" value="TreeGrafter"/>
</dbReference>
<evidence type="ECO:0000256" key="2">
    <source>
        <dbReference type="ARBA" id="ARBA00022553"/>
    </source>
</evidence>
<dbReference type="GO" id="GO:0004315">
    <property type="term" value="F:3-oxoacyl-[acyl-carrier-protein] synthase activity"/>
    <property type="evidence" value="ECO:0007669"/>
    <property type="project" value="InterPro"/>
</dbReference>
<keyword evidence="1" id="KW-0596">Phosphopantetheine</keyword>
<sequence>MTLFSEPSHELEALGAEQREKSSDLVFSRTCDSFPSALAEVLLEKQFCIVQIPRETTEVRRSVAEELVKLGACWEPELPGFEADTMGRSPGGKKVSWLQPRETCPPGLAAAEQVLEGLSSAILSMTPKLGFRGSERTTIMAHALCTTEEEAVFSEGLAVDASEIQDRIAFGKHRKVCIIYFVSGGGGYLILHQADEQDDVVIPCEESQAILFRHDLLDYTWRPEKQSSKNNANHNINNSRQLALQVWILRDPFQGETSLQARDASPDAIGALQHVPAGPLYGDSNETVDVLSLAVRDPGQANQPEDYWSVLSSGCDGIILVPLCRWDHDLYWSETGENGKGYIRHFGMLMDDQMAMFDNEFFGMSATEATHTDPPQRNCMEVGYDCLHRAGWTRESLKGSDMVASYGYAPNEFSQMATRGSFGVGPDQVLQVFPAACASRLHYVFGIRGPVSTTETACSSSLTAVALMHSWMRPTMPSQSSKAATRKQVKHGLAQGSNGHFDPFYSVALCSASMLTRGGRCFTFDQSADGFVRGEGTGAMCLRVSEKEDLARLAVLCGSCLNQDGRSASLTAPHGPSQQECIRFSLREAGIKPLDIQIQELHGTGTALGDPIEVGALRATMMSFEGAVREHPLVKTSSKSNLGHTEMCAGINGLIKCVLMGCNCSAAPNLHLKLLNPHIDDNAYPVHFNSELVDQGKETGFLGVSSFGFGGSNARCDIWARGMSGPRNTQPWKPALEYGAGRIHGCIAAFGKRTMPLPGATEAEKDENGDVRGGLAGEYGVGSHLQAGMEYYVTSSSNGWSMGKMSWDAEQKTHSFAFVLGETGTEQFQISCGGFDDLKLFPLSKLAGQGQEMLILGPGAAPAGHTWLVDGRDNNNSISPPGAVYKILLWWDSDAQRKRVSWEPTAEPEWLARALAEQCLVRHSYSLLASWTAWKPIEMRAVQARAVYEAVVRIGREGFEEFQLQRDADELQAIYPAEPGGLSHGVQLRGPDSSGEGKFWRIVGTVGDSFTIRLAVGRCISVSIASPSSTRTWERGSGNRPRYYVSGSWNKGGFSRMLPEPGTNELLHRLVMTMTSQGTESFQILADQDLEQVIHPELPQCDQLVSAAVGPDKWGAGLAWAVSARPGEAIELRLDLSFLGALGRGRDPSRAVTWQVLPSAATIT</sequence>
<dbReference type="PROSITE" id="PS52004">
    <property type="entry name" value="KS3_2"/>
    <property type="match status" value="1"/>
</dbReference>
<gene>
    <name evidence="6" type="ORF">PGLA1383_LOCUS30446</name>
</gene>
<keyword evidence="3 4" id="KW-0808">Transferase</keyword>
<dbReference type="SMART" id="SM00825">
    <property type="entry name" value="PKS_KS"/>
    <property type="match status" value="1"/>
</dbReference>
<feature type="domain" description="Ketosynthase family 3 (KS3)" evidence="5">
    <location>
        <begin position="285"/>
        <end position="720"/>
    </location>
</feature>
<dbReference type="Proteomes" id="UP000654075">
    <property type="component" value="Unassembled WGS sequence"/>
</dbReference>
<dbReference type="InterPro" id="IPR020841">
    <property type="entry name" value="PKS_Beta-ketoAc_synthase_dom"/>
</dbReference>
<dbReference type="PROSITE" id="PS00606">
    <property type="entry name" value="KS3_1"/>
    <property type="match status" value="1"/>
</dbReference>
<evidence type="ECO:0000313" key="6">
    <source>
        <dbReference type="EMBL" id="CAE8612656.1"/>
    </source>
</evidence>
<dbReference type="SUPFAM" id="SSF53901">
    <property type="entry name" value="Thiolase-like"/>
    <property type="match status" value="1"/>
</dbReference>
<evidence type="ECO:0000313" key="7">
    <source>
        <dbReference type="Proteomes" id="UP000654075"/>
    </source>
</evidence>
<keyword evidence="2" id="KW-0597">Phosphoprotein</keyword>
<comment type="similarity">
    <text evidence="4">Belongs to the thiolase-like superfamily. Beta-ketoacyl-ACP synthases family.</text>
</comment>
<dbReference type="InterPro" id="IPR014030">
    <property type="entry name" value="Ketoacyl_synth_N"/>
</dbReference>
<organism evidence="6 7">
    <name type="scientific">Polarella glacialis</name>
    <name type="common">Dinoflagellate</name>
    <dbReference type="NCBI Taxonomy" id="89957"/>
    <lineage>
        <taxon>Eukaryota</taxon>
        <taxon>Sar</taxon>
        <taxon>Alveolata</taxon>
        <taxon>Dinophyceae</taxon>
        <taxon>Suessiales</taxon>
        <taxon>Suessiaceae</taxon>
        <taxon>Polarella</taxon>
    </lineage>
</organism>
<evidence type="ECO:0000256" key="3">
    <source>
        <dbReference type="ARBA" id="ARBA00022679"/>
    </source>
</evidence>
<accession>A0A813FKU8</accession>
<dbReference type="Pfam" id="PF02801">
    <property type="entry name" value="Ketoacyl-synt_C"/>
    <property type="match status" value="1"/>
</dbReference>
<dbReference type="PANTHER" id="PTHR43775">
    <property type="entry name" value="FATTY ACID SYNTHASE"/>
    <property type="match status" value="1"/>
</dbReference>
<dbReference type="InterPro" id="IPR014031">
    <property type="entry name" value="Ketoacyl_synth_C"/>
</dbReference>
<dbReference type="OrthoDB" id="329835at2759"/>
<dbReference type="GO" id="GO:0006633">
    <property type="term" value="P:fatty acid biosynthetic process"/>
    <property type="evidence" value="ECO:0007669"/>
    <property type="project" value="InterPro"/>
</dbReference>
<keyword evidence="7" id="KW-1185">Reference proteome</keyword>
<proteinExistence type="inferred from homology"/>
<dbReference type="Pfam" id="PF00109">
    <property type="entry name" value="ketoacyl-synt"/>
    <property type="match status" value="1"/>
</dbReference>
<evidence type="ECO:0000256" key="1">
    <source>
        <dbReference type="ARBA" id="ARBA00022450"/>
    </source>
</evidence>
<dbReference type="InterPro" id="IPR018201">
    <property type="entry name" value="Ketoacyl_synth_AS"/>
</dbReference>
<dbReference type="AlphaFoldDB" id="A0A813FKU8"/>
<evidence type="ECO:0000256" key="4">
    <source>
        <dbReference type="RuleBase" id="RU003694"/>
    </source>
</evidence>
<dbReference type="InterPro" id="IPR016039">
    <property type="entry name" value="Thiolase-like"/>
</dbReference>
<comment type="caution">
    <text evidence="6">The sequence shown here is derived from an EMBL/GenBank/DDBJ whole genome shotgun (WGS) entry which is preliminary data.</text>
</comment>
<dbReference type="CDD" id="cd00833">
    <property type="entry name" value="PKS"/>
    <property type="match status" value="1"/>
</dbReference>
<dbReference type="InterPro" id="IPR050091">
    <property type="entry name" value="PKS_NRPS_Biosynth_Enz"/>
</dbReference>
<evidence type="ECO:0000259" key="5">
    <source>
        <dbReference type="PROSITE" id="PS52004"/>
    </source>
</evidence>
<dbReference type="EMBL" id="CAJNNV010025142">
    <property type="protein sequence ID" value="CAE8612656.1"/>
    <property type="molecule type" value="Genomic_DNA"/>
</dbReference>